<evidence type="ECO:0000256" key="3">
    <source>
        <dbReference type="ARBA" id="ARBA00011245"/>
    </source>
</evidence>
<dbReference type="GO" id="GO:0003723">
    <property type="term" value="F:RNA binding"/>
    <property type="evidence" value="ECO:0007669"/>
    <property type="project" value="UniProtKB-UniRule"/>
</dbReference>
<evidence type="ECO:0000256" key="2">
    <source>
        <dbReference type="ARBA" id="ARBA00010168"/>
    </source>
</evidence>
<dbReference type="GeneID" id="118416318"/>
<name>A0A9J7MS83_BRAFL</name>
<keyword evidence="9 11" id="KW-0464">Manganese</keyword>
<evidence type="ECO:0000256" key="1">
    <source>
        <dbReference type="ARBA" id="ARBA00001936"/>
    </source>
</evidence>
<dbReference type="PROSITE" id="PS51959">
    <property type="entry name" value="ENDOU"/>
    <property type="match status" value="1"/>
</dbReference>
<dbReference type="InterPro" id="IPR018998">
    <property type="entry name" value="EndoU_C"/>
</dbReference>
<evidence type="ECO:0000256" key="11">
    <source>
        <dbReference type="RuleBase" id="RU367085"/>
    </source>
</evidence>
<dbReference type="SUPFAM" id="SSF142877">
    <property type="entry name" value="EndoU-like"/>
    <property type="match status" value="1"/>
</dbReference>
<evidence type="ECO:0000256" key="10">
    <source>
        <dbReference type="ARBA" id="ARBA00023239"/>
    </source>
</evidence>
<dbReference type="InterPro" id="IPR039787">
    <property type="entry name" value="ENDOU"/>
</dbReference>
<dbReference type="GO" id="GO:0046872">
    <property type="term" value="F:metal ion binding"/>
    <property type="evidence" value="ECO:0007669"/>
    <property type="project" value="UniProtKB-UniRule"/>
</dbReference>
<evidence type="ECO:0000256" key="8">
    <source>
        <dbReference type="ARBA" id="ARBA00022884"/>
    </source>
</evidence>
<dbReference type="OrthoDB" id="430326at2759"/>
<dbReference type="OMA" id="THLDYKG"/>
<reference evidence="13" key="1">
    <citation type="journal article" date="2020" name="Nat. Ecol. Evol.">
        <title>Deeply conserved synteny resolves early events in vertebrate evolution.</title>
        <authorList>
            <person name="Simakov O."/>
            <person name="Marletaz F."/>
            <person name="Yue J.X."/>
            <person name="O'Connell B."/>
            <person name="Jenkins J."/>
            <person name="Brandt A."/>
            <person name="Calef R."/>
            <person name="Tung C.H."/>
            <person name="Huang T.K."/>
            <person name="Schmutz J."/>
            <person name="Satoh N."/>
            <person name="Yu J.K."/>
            <person name="Putnam N.H."/>
            <person name="Green R.E."/>
            <person name="Rokhsar D.S."/>
        </authorList>
    </citation>
    <scope>NUCLEOTIDE SEQUENCE [LARGE SCALE GENOMIC DNA]</scope>
    <source>
        <strain evidence="13">S238N-H82</strain>
    </source>
</reference>
<reference evidence="14" key="2">
    <citation type="submission" date="2025-08" db="UniProtKB">
        <authorList>
            <consortium name="RefSeq"/>
        </authorList>
    </citation>
    <scope>IDENTIFICATION</scope>
    <source>
        <strain evidence="14">S238N-H82</strain>
        <tissue evidence="14">Testes</tissue>
    </source>
</reference>
<comment type="catalytic activity">
    <reaction evidence="11">
        <text>ribonucleotidyl-uridine-RNA = a 5'-end dephospho-uridine-RNA + a 3'-end 2',3'-cyclophospho-ribonucleotide-RNA</text>
        <dbReference type="Rhea" id="RHEA:67792"/>
        <dbReference type="Rhea" id="RHEA-COMP:10464"/>
        <dbReference type="Rhea" id="RHEA-COMP:17354"/>
        <dbReference type="Rhea" id="RHEA-COMP:17356"/>
        <dbReference type="ChEBI" id="CHEBI:83064"/>
        <dbReference type="ChEBI" id="CHEBI:173117"/>
        <dbReference type="ChEBI" id="CHEBI:173224"/>
    </reaction>
</comment>
<dbReference type="AlphaFoldDB" id="A0A9J7MS83"/>
<comment type="similarity">
    <text evidence="2 11">Belongs to the ENDOU family.</text>
</comment>
<feature type="domain" description="EndoU" evidence="12">
    <location>
        <begin position="1"/>
        <end position="257"/>
    </location>
</feature>
<evidence type="ECO:0000256" key="4">
    <source>
        <dbReference type="ARBA" id="ARBA00022722"/>
    </source>
</evidence>
<keyword evidence="10" id="KW-0456">Lyase</keyword>
<dbReference type="PANTHER" id="PTHR12439">
    <property type="entry name" value="PLACENTAL PROTEIN 11-RELATED"/>
    <property type="match status" value="1"/>
</dbReference>
<organism evidence="13 14">
    <name type="scientific">Branchiostoma floridae</name>
    <name type="common">Florida lancelet</name>
    <name type="synonym">Amphioxus</name>
    <dbReference type="NCBI Taxonomy" id="7739"/>
    <lineage>
        <taxon>Eukaryota</taxon>
        <taxon>Metazoa</taxon>
        <taxon>Chordata</taxon>
        <taxon>Cephalochordata</taxon>
        <taxon>Leptocardii</taxon>
        <taxon>Amphioxiformes</taxon>
        <taxon>Branchiostomatidae</taxon>
        <taxon>Branchiostoma</taxon>
    </lineage>
</organism>
<dbReference type="GO" id="GO:0016829">
    <property type="term" value="F:lyase activity"/>
    <property type="evidence" value="ECO:0007669"/>
    <property type="project" value="UniProtKB-KW"/>
</dbReference>
<evidence type="ECO:0000256" key="6">
    <source>
        <dbReference type="ARBA" id="ARBA00022759"/>
    </source>
</evidence>
<evidence type="ECO:0000313" key="13">
    <source>
        <dbReference type="Proteomes" id="UP000001554"/>
    </source>
</evidence>
<accession>A0A9J7MS83</accession>
<gene>
    <name evidence="14" type="primary">LOC118416318</name>
</gene>
<evidence type="ECO:0000256" key="5">
    <source>
        <dbReference type="ARBA" id="ARBA00022723"/>
    </source>
</evidence>
<evidence type="ECO:0000259" key="12">
    <source>
        <dbReference type="PROSITE" id="PS51959"/>
    </source>
</evidence>
<dbReference type="CDD" id="cd21159">
    <property type="entry name" value="XendoU"/>
    <property type="match status" value="1"/>
</dbReference>
<evidence type="ECO:0000256" key="7">
    <source>
        <dbReference type="ARBA" id="ARBA00022801"/>
    </source>
</evidence>
<keyword evidence="7 11" id="KW-0378">Hydrolase</keyword>
<dbReference type="KEGG" id="bfo:118416318"/>
<keyword evidence="8 11" id="KW-0694">RNA-binding</keyword>
<dbReference type="EC" id="4.6.1.-" evidence="11"/>
<keyword evidence="4 11" id="KW-0540">Nuclease</keyword>
<evidence type="ECO:0000256" key="9">
    <source>
        <dbReference type="ARBA" id="ARBA00023211"/>
    </source>
</evidence>
<keyword evidence="6 11" id="KW-0255">Endonuclease</keyword>
<dbReference type="InterPro" id="IPR037227">
    <property type="entry name" value="EndoU-like"/>
</dbReference>
<dbReference type="PANTHER" id="PTHR12439:SF11">
    <property type="entry name" value="URIDYLATE-SPECIFIC ENDORIBONUCLEASE"/>
    <property type="match status" value="1"/>
</dbReference>
<evidence type="ECO:0000313" key="14">
    <source>
        <dbReference type="RefSeq" id="XP_035677300.1"/>
    </source>
</evidence>
<sequence>MGSLSNICSRLWDLDHNRLKKGVDYEIKLTPSRKVTKLFTFVDTRKLGNIPTYSAFSELLNNYKSEASETEVVTSRQRIKSRKFLDRCLETDVMKEAYSYLFRKRLLPPGDMIDFRTKLYELWFDLHPRPSGDSTLRSAFEHVFVGETQRGQVIGFHNWVRLYEEERQGNVSYKRCRPHACDDHIITIDFSWKGRKKSFGSFFLGTSPEFELAIYTVCFLAAGKEDETMVILGSELATIVTHHANGQIGASYPKHLEAQRNMKDKQSLLLRLWSTLYTQLSERVSGKIPISK</sequence>
<keyword evidence="5 11" id="KW-0479">Metal-binding</keyword>
<comment type="cofactor">
    <cofactor evidence="1 11">
        <name>Mn(2+)</name>
        <dbReference type="ChEBI" id="CHEBI:29035"/>
    </cofactor>
</comment>
<dbReference type="GO" id="GO:0004521">
    <property type="term" value="F:RNA endonuclease activity"/>
    <property type="evidence" value="ECO:0000318"/>
    <property type="project" value="GO_Central"/>
</dbReference>
<protein>
    <recommendedName>
        <fullName evidence="11">Uridylate-specific endoribonuclease</fullName>
        <ecNumber evidence="11">4.6.1.-</ecNumber>
    </recommendedName>
</protein>
<comment type="subunit">
    <text evidence="3 11">Monomer.</text>
</comment>
<proteinExistence type="inferred from homology"/>
<keyword evidence="13" id="KW-1185">Reference proteome</keyword>
<dbReference type="Proteomes" id="UP000001554">
    <property type="component" value="Chromosome 5"/>
</dbReference>
<dbReference type="Pfam" id="PF09412">
    <property type="entry name" value="XendoU"/>
    <property type="match status" value="1"/>
</dbReference>
<dbReference type="GO" id="GO:0016787">
    <property type="term" value="F:hydrolase activity"/>
    <property type="evidence" value="ECO:0007669"/>
    <property type="project" value="UniProtKB-KW"/>
</dbReference>
<dbReference type="RefSeq" id="XP_035677300.1">
    <property type="nucleotide sequence ID" value="XM_035821407.1"/>
</dbReference>